<name>A0A317ZD72_9BACT</name>
<evidence type="ECO:0008006" key="3">
    <source>
        <dbReference type="Google" id="ProtNLM"/>
    </source>
</evidence>
<evidence type="ECO:0000313" key="1">
    <source>
        <dbReference type="EMBL" id="PXA03116.1"/>
    </source>
</evidence>
<dbReference type="RefSeq" id="WP_110132026.1">
    <property type="nucleotide sequence ID" value="NZ_QHJQ01000012.1"/>
</dbReference>
<dbReference type="GO" id="GO:0016020">
    <property type="term" value="C:membrane"/>
    <property type="evidence" value="ECO:0007669"/>
    <property type="project" value="InterPro"/>
</dbReference>
<protein>
    <recommendedName>
        <fullName evidence="3">Sulfotransferase domain-containing protein</fullName>
    </recommendedName>
</protein>
<proteinExistence type="predicted"/>
<dbReference type="Gene3D" id="3.40.50.300">
    <property type="entry name" value="P-loop containing nucleotide triphosphate hydrolases"/>
    <property type="match status" value="1"/>
</dbReference>
<dbReference type="InterPro" id="IPR018831">
    <property type="entry name" value="Uncharacterised_NKWYS"/>
</dbReference>
<evidence type="ECO:0000313" key="2">
    <source>
        <dbReference type="Proteomes" id="UP000247099"/>
    </source>
</evidence>
<comment type="caution">
    <text evidence="1">The sequence shown here is derived from an EMBL/GenBank/DDBJ whole genome shotgun (WGS) entry which is preliminary data.</text>
</comment>
<dbReference type="AlphaFoldDB" id="A0A317ZD72"/>
<dbReference type="SUPFAM" id="SSF52540">
    <property type="entry name" value="P-loop containing nucleoside triphosphate hydrolases"/>
    <property type="match status" value="1"/>
</dbReference>
<dbReference type="Pfam" id="PF03567">
    <property type="entry name" value="Sulfotransfer_2"/>
    <property type="match status" value="1"/>
</dbReference>
<dbReference type="OrthoDB" id="286125at2"/>
<keyword evidence="2" id="KW-1185">Reference proteome</keyword>
<dbReference type="GO" id="GO:0008146">
    <property type="term" value="F:sulfotransferase activity"/>
    <property type="evidence" value="ECO:0007669"/>
    <property type="project" value="InterPro"/>
</dbReference>
<dbReference type="Proteomes" id="UP000247099">
    <property type="component" value="Unassembled WGS sequence"/>
</dbReference>
<dbReference type="InterPro" id="IPR005331">
    <property type="entry name" value="Sulfotransferase"/>
</dbReference>
<dbReference type="EMBL" id="QHJQ01000012">
    <property type="protein sequence ID" value="PXA03116.1"/>
    <property type="molecule type" value="Genomic_DNA"/>
</dbReference>
<dbReference type="InParanoid" id="A0A317ZD72"/>
<dbReference type="InterPro" id="IPR027417">
    <property type="entry name" value="P-loop_NTPase"/>
</dbReference>
<accession>A0A317ZD72</accession>
<organism evidence="1 2">
    <name type="scientific">Coraliomargarita sinensis</name>
    <dbReference type="NCBI Taxonomy" id="2174842"/>
    <lineage>
        <taxon>Bacteria</taxon>
        <taxon>Pseudomonadati</taxon>
        <taxon>Verrucomicrobiota</taxon>
        <taxon>Opitutia</taxon>
        <taxon>Puniceicoccales</taxon>
        <taxon>Coraliomargaritaceae</taxon>
        <taxon>Coraliomargarita</taxon>
    </lineage>
</organism>
<sequence length="275" mass="32526">MMNPFTLIQRHRKIRRECARIQASIRDDAPIVIIYQMGKVASSSIYHALKQREDCHAFHAHLLGMPRQLNRRRRVADSWANPDKRLRTAKSLWETIIAPRRPAKIITLVRDPFERNISAYFENSKEPKRPHSNRKEFIDRLIRDFLKTSHHSLATDWYQKEFNPTLEIDVFAHPFDTSRKWAQYELEPYDLLVLRTDLPDENKNQVISEFLGLQNLKIRPSNQTHTKSLNPVYADFKKTIRFPKELGTTILNSSYTKHFFSEQEIAAMQAKWIET</sequence>
<reference evidence="1 2" key="1">
    <citation type="submission" date="2018-05" db="EMBL/GenBank/DDBJ databases">
        <title>Coraliomargarita sinensis sp. nov., isolated from a marine solar saltern.</title>
        <authorList>
            <person name="Zhou L.Y."/>
        </authorList>
    </citation>
    <scope>NUCLEOTIDE SEQUENCE [LARGE SCALE GENOMIC DNA]</scope>
    <source>
        <strain evidence="1 2">WN38</strain>
    </source>
</reference>
<gene>
    <name evidence="1" type="ORF">DDZ13_13695</name>
</gene>
<dbReference type="Pfam" id="PF10364">
    <property type="entry name" value="NKWYS"/>
    <property type="match status" value="1"/>
</dbReference>